<dbReference type="SMART" id="SM01383">
    <property type="entry name" value="Ribosomal_L2"/>
    <property type="match status" value="1"/>
</dbReference>
<organism evidence="9 10">
    <name type="scientific">Candidatus Shapirobacteria bacterium GW2011_GWE1_38_10</name>
    <dbReference type="NCBI Taxonomy" id="1618488"/>
    <lineage>
        <taxon>Bacteria</taxon>
        <taxon>Candidatus Shapironibacteriota</taxon>
    </lineage>
</organism>
<feature type="compositionally biased region" description="Basic residues" evidence="6">
    <location>
        <begin position="1"/>
        <end position="13"/>
    </location>
</feature>
<dbReference type="SUPFAM" id="SSF50104">
    <property type="entry name" value="Translation proteins SH3-like domain"/>
    <property type="match status" value="1"/>
</dbReference>
<evidence type="ECO:0000259" key="8">
    <source>
        <dbReference type="SMART" id="SM01383"/>
    </source>
</evidence>
<comment type="caution">
    <text evidence="9">The sequence shown here is derived from an EMBL/GenBank/DDBJ whole genome shotgun (WGS) entry which is preliminary data.</text>
</comment>
<evidence type="ECO:0000313" key="10">
    <source>
        <dbReference type="Proteomes" id="UP000034231"/>
    </source>
</evidence>
<dbReference type="Gene3D" id="2.30.30.30">
    <property type="match status" value="1"/>
</dbReference>
<evidence type="ECO:0000256" key="6">
    <source>
        <dbReference type="SAM" id="MobiDB-lite"/>
    </source>
</evidence>
<dbReference type="Pfam" id="PF03947">
    <property type="entry name" value="Ribosomal_L2_C"/>
    <property type="match status" value="1"/>
</dbReference>
<dbReference type="Gene3D" id="2.40.50.140">
    <property type="entry name" value="Nucleic acid-binding proteins"/>
    <property type="match status" value="1"/>
</dbReference>
<keyword evidence="2 9" id="KW-0689">Ribosomal protein</keyword>
<sequence>MKNKLLTIKKKHSGRDSQGHVSVRHRGGEHKRFLRLIDWKRNKLDVKAKVIAIEYDPGRTANVALLSYEDGSKAYILATVNLKVNDVLVYSESAPIQEGNKLPLKNIPVGTALHCLEFQPGKGAQIVKSAGSAAFIQSIDGEKVTIKLPSSELRLFPGTACATIGQVGNADHSNQKLVKAGDSRHRGIRPSVRGVAQNPHSHPHGGGEGRSSIGMNPKTPWGKPAMGKKTRKHKKFSNKLIIKHRSK</sequence>
<dbReference type="InterPro" id="IPR014726">
    <property type="entry name" value="Ribosomal_uL2_dom3"/>
</dbReference>
<dbReference type="AlphaFoldDB" id="A0A0G0KLV1"/>
<dbReference type="EMBL" id="LBTX01000008">
    <property type="protein sequence ID" value="KKQ50144.1"/>
    <property type="molecule type" value="Genomic_DNA"/>
</dbReference>
<evidence type="ECO:0000256" key="2">
    <source>
        <dbReference type="ARBA" id="ARBA00022980"/>
    </source>
</evidence>
<dbReference type="InterPro" id="IPR002171">
    <property type="entry name" value="Ribosomal_uL2"/>
</dbReference>
<proteinExistence type="inferred from homology"/>
<keyword evidence="3" id="KW-0687">Ribonucleoprotein</keyword>
<dbReference type="FunFam" id="4.10.950.10:FF:000001">
    <property type="entry name" value="50S ribosomal protein L2"/>
    <property type="match status" value="1"/>
</dbReference>
<dbReference type="PIRSF" id="PIRSF002158">
    <property type="entry name" value="Ribosomal_L2"/>
    <property type="match status" value="1"/>
</dbReference>
<dbReference type="InterPro" id="IPR008991">
    <property type="entry name" value="Translation_prot_SH3-like_sf"/>
</dbReference>
<dbReference type="PANTHER" id="PTHR13691:SF5">
    <property type="entry name" value="LARGE RIBOSOMAL SUBUNIT PROTEIN UL2M"/>
    <property type="match status" value="1"/>
</dbReference>
<dbReference type="InterPro" id="IPR012340">
    <property type="entry name" value="NA-bd_OB-fold"/>
</dbReference>
<dbReference type="InterPro" id="IPR005880">
    <property type="entry name" value="Ribosomal_uL2_bac/org-type"/>
</dbReference>
<dbReference type="Pfam" id="PF00181">
    <property type="entry name" value="Ribosomal_L2_N"/>
    <property type="match status" value="1"/>
</dbReference>
<evidence type="ECO:0000259" key="7">
    <source>
        <dbReference type="SMART" id="SM01382"/>
    </source>
</evidence>
<dbReference type="SMART" id="SM01382">
    <property type="entry name" value="Ribosomal_L2_C"/>
    <property type="match status" value="1"/>
</dbReference>
<dbReference type="GO" id="GO:0002181">
    <property type="term" value="P:cytoplasmic translation"/>
    <property type="evidence" value="ECO:0007669"/>
    <property type="project" value="TreeGrafter"/>
</dbReference>
<comment type="similarity">
    <text evidence="1">Belongs to the universal ribosomal protein uL2 family.</text>
</comment>
<accession>A0A0G0KLV1</accession>
<dbReference type="Proteomes" id="UP000034231">
    <property type="component" value="Unassembled WGS sequence"/>
</dbReference>
<gene>
    <name evidence="9" type="ORF">US68_C0008G0029</name>
</gene>
<dbReference type="GO" id="GO:0003735">
    <property type="term" value="F:structural constituent of ribosome"/>
    <property type="evidence" value="ECO:0007669"/>
    <property type="project" value="InterPro"/>
</dbReference>
<dbReference type="GO" id="GO:0015934">
    <property type="term" value="C:large ribosomal subunit"/>
    <property type="evidence" value="ECO:0007669"/>
    <property type="project" value="InterPro"/>
</dbReference>
<name>A0A0G0KLV1_9BACT</name>
<feature type="domain" description="Large ribosomal subunit protein uL2 C-terminal" evidence="7">
    <location>
        <begin position="96"/>
        <end position="224"/>
    </location>
</feature>
<feature type="domain" description="Large ribosomal subunit protein uL2 RNA-binding" evidence="8">
    <location>
        <begin position="14"/>
        <end position="90"/>
    </location>
</feature>
<evidence type="ECO:0000256" key="5">
    <source>
        <dbReference type="ARBA" id="ARBA00035459"/>
    </source>
</evidence>
<dbReference type="InterPro" id="IPR022666">
    <property type="entry name" value="Ribosomal_uL2_RNA-bd_dom"/>
</dbReference>
<dbReference type="PANTHER" id="PTHR13691">
    <property type="entry name" value="RIBOSOMAL PROTEIN L2"/>
    <property type="match status" value="1"/>
</dbReference>
<feature type="region of interest" description="Disordered" evidence="6">
    <location>
        <begin position="1"/>
        <end position="24"/>
    </location>
</feature>
<dbReference type="FunFam" id="2.30.30.30:FF:000001">
    <property type="entry name" value="50S ribosomal protein L2"/>
    <property type="match status" value="1"/>
</dbReference>
<protein>
    <recommendedName>
        <fullName evidence="4">Large ribosomal subunit protein uL2</fullName>
    </recommendedName>
    <alternativeName>
        <fullName evidence="5">50S ribosomal protein L2</fullName>
    </alternativeName>
</protein>
<dbReference type="InterPro" id="IPR014722">
    <property type="entry name" value="Rib_uL2_dom2"/>
</dbReference>
<dbReference type="SUPFAM" id="SSF50249">
    <property type="entry name" value="Nucleic acid-binding proteins"/>
    <property type="match status" value="1"/>
</dbReference>
<dbReference type="PATRIC" id="fig|1618488.3.peg.446"/>
<evidence type="ECO:0000313" key="9">
    <source>
        <dbReference type="EMBL" id="KKQ50144.1"/>
    </source>
</evidence>
<dbReference type="Gene3D" id="4.10.950.10">
    <property type="entry name" value="Ribosomal protein L2, domain 3"/>
    <property type="match status" value="1"/>
</dbReference>
<evidence type="ECO:0000256" key="3">
    <source>
        <dbReference type="ARBA" id="ARBA00023274"/>
    </source>
</evidence>
<dbReference type="NCBIfam" id="TIGR01171">
    <property type="entry name" value="rplB_bact"/>
    <property type="match status" value="1"/>
</dbReference>
<dbReference type="GO" id="GO:0003723">
    <property type="term" value="F:RNA binding"/>
    <property type="evidence" value="ECO:0007669"/>
    <property type="project" value="InterPro"/>
</dbReference>
<evidence type="ECO:0000256" key="1">
    <source>
        <dbReference type="ARBA" id="ARBA00005636"/>
    </source>
</evidence>
<evidence type="ECO:0000256" key="4">
    <source>
        <dbReference type="ARBA" id="ARBA00035242"/>
    </source>
</evidence>
<dbReference type="InterPro" id="IPR022669">
    <property type="entry name" value="Ribosomal_uL2_C"/>
</dbReference>
<feature type="region of interest" description="Disordered" evidence="6">
    <location>
        <begin position="189"/>
        <end position="247"/>
    </location>
</feature>
<reference evidence="9 10" key="1">
    <citation type="journal article" date="2015" name="Nature">
        <title>rRNA introns, odd ribosomes, and small enigmatic genomes across a large radiation of phyla.</title>
        <authorList>
            <person name="Brown C.T."/>
            <person name="Hug L.A."/>
            <person name="Thomas B.C."/>
            <person name="Sharon I."/>
            <person name="Castelle C.J."/>
            <person name="Singh A."/>
            <person name="Wilkins M.J."/>
            <person name="Williams K.H."/>
            <person name="Banfield J.F."/>
        </authorList>
    </citation>
    <scope>NUCLEOTIDE SEQUENCE [LARGE SCALE GENOMIC DNA]</scope>
</reference>
<dbReference type="GO" id="GO:0016740">
    <property type="term" value="F:transferase activity"/>
    <property type="evidence" value="ECO:0007669"/>
    <property type="project" value="InterPro"/>
</dbReference>
<feature type="compositionally biased region" description="Basic residues" evidence="6">
    <location>
        <begin position="226"/>
        <end position="247"/>
    </location>
</feature>